<dbReference type="Pfam" id="PF04893">
    <property type="entry name" value="Yip1"/>
    <property type="match status" value="1"/>
</dbReference>
<evidence type="ECO:0000256" key="3">
    <source>
        <dbReference type="ARBA" id="ARBA00022989"/>
    </source>
</evidence>
<evidence type="ECO:0000256" key="4">
    <source>
        <dbReference type="ARBA" id="ARBA00023136"/>
    </source>
</evidence>
<evidence type="ECO:0000256" key="5">
    <source>
        <dbReference type="SAM" id="Phobius"/>
    </source>
</evidence>
<feature type="transmembrane region" description="Helical" evidence="5">
    <location>
        <begin position="71"/>
        <end position="90"/>
    </location>
</feature>
<evidence type="ECO:0000313" key="8">
    <source>
        <dbReference type="Proteomes" id="UP000051681"/>
    </source>
</evidence>
<accession>A0A0P1GM04</accession>
<dbReference type="Proteomes" id="UP000051681">
    <property type="component" value="Unassembled WGS sequence"/>
</dbReference>
<keyword evidence="2 5" id="KW-0812">Transmembrane</keyword>
<feature type="transmembrane region" description="Helical" evidence="5">
    <location>
        <begin position="32"/>
        <end position="51"/>
    </location>
</feature>
<feature type="transmembrane region" description="Helical" evidence="5">
    <location>
        <begin position="162"/>
        <end position="186"/>
    </location>
</feature>
<feature type="domain" description="Yip1" evidence="6">
    <location>
        <begin position="11"/>
        <end position="169"/>
    </location>
</feature>
<evidence type="ECO:0000256" key="1">
    <source>
        <dbReference type="ARBA" id="ARBA00004141"/>
    </source>
</evidence>
<evidence type="ECO:0000313" key="7">
    <source>
        <dbReference type="EMBL" id="CUH83208.1"/>
    </source>
</evidence>
<gene>
    <name evidence="7" type="ORF">TM5383_00393</name>
</gene>
<keyword evidence="8" id="KW-1185">Reference proteome</keyword>
<keyword evidence="3 5" id="KW-1133">Transmembrane helix</keyword>
<proteinExistence type="predicted"/>
<comment type="subcellular location">
    <subcellularLocation>
        <location evidence="1">Membrane</location>
        <topology evidence="1">Multi-pass membrane protein</topology>
    </subcellularLocation>
</comment>
<evidence type="ECO:0000259" key="6">
    <source>
        <dbReference type="Pfam" id="PF04893"/>
    </source>
</evidence>
<evidence type="ECO:0000256" key="2">
    <source>
        <dbReference type="ARBA" id="ARBA00022692"/>
    </source>
</evidence>
<dbReference type="EMBL" id="CYSF01000002">
    <property type="protein sequence ID" value="CUH83208.1"/>
    <property type="molecule type" value="Genomic_DNA"/>
</dbReference>
<feature type="transmembrane region" description="Helical" evidence="5">
    <location>
        <begin position="129"/>
        <end position="150"/>
    </location>
</feature>
<dbReference type="AlphaFoldDB" id="A0A0P1GM04"/>
<organism evidence="7 8">
    <name type="scientific">Thalassovita mediterranea</name>
    <dbReference type="NCBI Taxonomy" id="340021"/>
    <lineage>
        <taxon>Bacteria</taxon>
        <taxon>Pseudomonadati</taxon>
        <taxon>Pseudomonadota</taxon>
        <taxon>Alphaproteobacteria</taxon>
        <taxon>Rhodobacterales</taxon>
        <taxon>Roseobacteraceae</taxon>
        <taxon>Thalassovita</taxon>
    </lineage>
</organism>
<dbReference type="RefSeq" id="WP_058317362.1">
    <property type="nucleotide sequence ID" value="NZ_CYSF01000002.1"/>
</dbReference>
<dbReference type="STRING" id="340021.TM5383_00393"/>
<sequence length="192" mass="20554">MTDVLKQLLIDTLRDPRGAAAKVLAIPLSAQVWWLILAIVVALNAVIYGVFLSFQAPIGVLPLVTNNPFGYALATGGMFVALVMMFHWIGGWMGGKGTLRDTLAIVSWLHAVQLVVLTVLSLLGLVLGGLASMLSLGFSVYFFWMLMCFLKEAHQLNSLGQSFLLMVFGHIGAVLALSFLLVLAGVSPVGPV</sequence>
<reference evidence="7 8" key="1">
    <citation type="submission" date="2015-09" db="EMBL/GenBank/DDBJ databases">
        <authorList>
            <consortium name="Swine Surveillance"/>
        </authorList>
    </citation>
    <scope>NUCLEOTIDE SEQUENCE [LARGE SCALE GENOMIC DNA]</scope>
    <source>
        <strain evidence="7 8">CECT 8383</strain>
    </source>
</reference>
<keyword evidence="4 5" id="KW-0472">Membrane</keyword>
<name>A0A0P1GM04_9RHOB</name>
<dbReference type="InterPro" id="IPR006977">
    <property type="entry name" value="Yip1_dom"/>
</dbReference>
<protein>
    <submittedName>
        <fullName evidence="7">Yip1 domain protein</fullName>
    </submittedName>
</protein>
<dbReference type="GO" id="GO:0016020">
    <property type="term" value="C:membrane"/>
    <property type="evidence" value="ECO:0007669"/>
    <property type="project" value="UniProtKB-SubCell"/>
</dbReference>
<feature type="transmembrane region" description="Helical" evidence="5">
    <location>
        <begin position="102"/>
        <end position="123"/>
    </location>
</feature>